<feature type="non-terminal residue" evidence="2">
    <location>
        <position position="1"/>
    </location>
</feature>
<keyword evidence="1" id="KW-1133">Transmembrane helix</keyword>
<comment type="caution">
    <text evidence="2">The sequence shown here is derived from an EMBL/GenBank/DDBJ whole genome shotgun (WGS) entry which is preliminary data.</text>
</comment>
<organism evidence="2 3">
    <name type="scientific">Sinanodonta woodiana</name>
    <name type="common">Chinese pond mussel</name>
    <name type="synonym">Anodonta woodiana</name>
    <dbReference type="NCBI Taxonomy" id="1069815"/>
    <lineage>
        <taxon>Eukaryota</taxon>
        <taxon>Metazoa</taxon>
        <taxon>Spiralia</taxon>
        <taxon>Lophotrochozoa</taxon>
        <taxon>Mollusca</taxon>
        <taxon>Bivalvia</taxon>
        <taxon>Autobranchia</taxon>
        <taxon>Heteroconchia</taxon>
        <taxon>Palaeoheterodonta</taxon>
        <taxon>Unionida</taxon>
        <taxon>Unionoidea</taxon>
        <taxon>Unionidae</taxon>
        <taxon>Unioninae</taxon>
        <taxon>Sinanodonta</taxon>
    </lineage>
</organism>
<keyword evidence="1" id="KW-0812">Transmembrane</keyword>
<dbReference type="AlphaFoldDB" id="A0ABD3U0I2"/>
<sequence>ELYEKELLEADSKKILFDTFPHFFNNSLNEKYSLQTMLTRLKQYREDIHTDVERTATETPINSSFTRFHGKESDHRDDELEEKLIRHKRTAGENHDHYYLSEQALYHHYILHELTHAFHLGSMVILTLLVLETLFKIFAMGKKFLSHRIE</sequence>
<evidence type="ECO:0000313" key="3">
    <source>
        <dbReference type="Proteomes" id="UP001634394"/>
    </source>
</evidence>
<proteinExistence type="predicted"/>
<keyword evidence="3" id="KW-1185">Reference proteome</keyword>
<evidence type="ECO:0000256" key="1">
    <source>
        <dbReference type="SAM" id="Phobius"/>
    </source>
</evidence>
<gene>
    <name evidence="2" type="ORF">ACJMK2_020571</name>
</gene>
<accession>A0ABD3U0I2</accession>
<keyword evidence="1" id="KW-0472">Membrane</keyword>
<protein>
    <submittedName>
        <fullName evidence="2">Uncharacterized protein</fullName>
    </submittedName>
</protein>
<reference evidence="2 3" key="1">
    <citation type="submission" date="2024-11" db="EMBL/GenBank/DDBJ databases">
        <title>Chromosome-level genome assembly of the freshwater bivalve Anodonta woodiana.</title>
        <authorList>
            <person name="Chen X."/>
        </authorList>
    </citation>
    <scope>NUCLEOTIDE SEQUENCE [LARGE SCALE GENOMIC DNA]</scope>
    <source>
        <strain evidence="2">MN2024</strain>
        <tissue evidence="2">Gills</tissue>
    </source>
</reference>
<name>A0ABD3U0I2_SINWO</name>
<feature type="transmembrane region" description="Helical" evidence="1">
    <location>
        <begin position="117"/>
        <end position="139"/>
    </location>
</feature>
<feature type="non-terminal residue" evidence="2">
    <location>
        <position position="150"/>
    </location>
</feature>
<dbReference type="EMBL" id="JBJQND010000017">
    <property type="protein sequence ID" value="KAL3842577.1"/>
    <property type="molecule type" value="Genomic_DNA"/>
</dbReference>
<dbReference type="Proteomes" id="UP001634394">
    <property type="component" value="Unassembled WGS sequence"/>
</dbReference>
<evidence type="ECO:0000313" key="2">
    <source>
        <dbReference type="EMBL" id="KAL3842577.1"/>
    </source>
</evidence>